<dbReference type="Pfam" id="PF01266">
    <property type="entry name" value="DAO"/>
    <property type="match status" value="1"/>
</dbReference>
<reference evidence="4 5" key="1">
    <citation type="submission" date="2015-09" db="EMBL/GenBank/DDBJ databases">
        <title>Draft Genome Sequence of the Strain BR 3267 (Bradyrhizobium yuanmingense) recommended as inoculant for cowpea in Brazil.</title>
        <authorList>
            <person name="Simoes-Araujo J.L."/>
            <person name="Zilli J.E."/>
        </authorList>
    </citation>
    <scope>NUCLEOTIDE SEQUENCE [LARGE SCALE GENOMIC DNA]</scope>
    <source>
        <strain evidence="4 5">BR3267</strain>
    </source>
</reference>
<dbReference type="GO" id="GO:0005737">
    <property type="term" value="C:cytoplasm"/>
    <property type="evidence" value="ECO:0007669"/>
    <property type="project" value="TreeGrafter"/>
</dbReference>
<dbReference type="RefSeq" id="WP_057026678.1">
    <property type="nucleotide sequence ID" value="NZ_LJYF01000009.1"/>
</dbReference>
<dbReference type="SUPFAM" id="SSF51905">
    <property type="entry name" value="FAD/NAD(P)-binding domain"/>
    <property type="match status" value="1"/>
</dbReference>
<organism evidence="4 5">
    <name type="scientific">Bradyrhizobium yuanmingense</name>
    <dbReference type="NCBI Taxonomy" id="108015"/>
    <lineage>
        <taxon>Bacteria</taxon>
        <taxon>Pseudomonadati</taxon>
        <taxon>Pseudomonadota</taxon>
        <taxon>Alphaproteobacteria</taxon>
        <taxon>Hyphomicrobiales</taxon>
        <taxon>Nitrobacteraceae</taxon>
        <taxon>Bradyrhizobium</taxon>
    </lineage>
</organism>
<accession>A0A0R3CQ32</accession>
<dbReference type="Proteomes" id="UP000051380">
    <property type="component" value="Unassembled WGS sequence"/>
</dbReference>
<proteinExistence type="inferred from homology"/>
<gene>
    <name evidence="4" type="ORF">AOQ72_11980</name>
</gene>
<comment type="caution">
    <text evidence="4">The sequence shown here is derived from an EMBL/GenBank/DDBJ whole genome shotgun (WGS) entry which is preliminary data.</text>
</comment>
<dbReference type="InterPro" id="IPR006076">
    <property type="entry name" value="FAD-dep_OxRdtase"/>
</dbReference>
<dbReference type="AlphaFoldDB" id="A0A0R3CQ32"/>
<evidence type="ECO:0000313" key="5">
    <source>
        <dbReference type="Proteomes" id="UP000051380"/>
    </source>
</evidence>
<dbReference type="GO" id="GO:0008718">
    <property type="term" value="F:D-amino-acid dehydrogenase activity"/>
    <property type="evidence" value="ECO:0007669"/>
    <property type="project" value="TreeGrafter"/>
</dbReference>
<dbReference type="Gene3D" id="3.30.9.10">
    <property type="entry name" value="D-Amino Acid Oxidase, subunit A, domain 2"/>
    <property type="match status" value="2"/>
</dbReference>
<protein>
    <submittedName>
        <fullName evidence="4">D-amino acid oxidase</fullName>
    </submittedName>
</protein>
<dbReference type="PANTHER" id="PTHR13847">
    <property type="entry name" value="SARCOSINE DEHYDROGENASE-RELATED"/>
    <property type="match status" value="1"/>
</dbReference>
<evidence type="ECO:0000256" key="1">
    <source>
        <dbReference type="ARBA" id="ARBA00009410"/>
    </source>
</evidence>
<comment type="similarity">
    <text evidence="1">Belongs to the DadA oxidoreductase family.</text>
</comment>
<sequence>MSPHVERIHSDERLPAEADVVVVGGGILGSTAAYYMAKRGLSVALLEKGHVACEQSSRNWGWCRQQNRDRRELPLSVLSMRLWDELTRDINRDLGFRRCGLVYATHDEAVLAGWEKWREVAREYDVDTRVLSRAEVAERVPEARDKWVGGTYSERDGKAEPALAAPAIAEGARTLGATIHQGCAARALDLANGKIAGVHTEKGYIKTSAVLCAAGAWSSRFLRPLGISFPQASIRQSALRSTPTINIGEAVSTPYCTITRRLDGSYTLAISGKANLEITPQAVRYSREFMPQFLRRLKNVRLGIGQSFVSGPDSLPALLTNDDRIFEQNRVLDPPPLKWLVSQVVESVRKTFPQLGEVKIDSAWGGFVDCTPDAVPVVSQVDGVKGLVLAAGCSGHGFGLGPGLGYLAAELVVNDTPCVDPAPFRLSRLTDGSRLDIAAI</sequence>
<dbReference type="InterPro" id="IPR036188">
    <property type="entry name" value="FAD/NAD-bd_sf"/>
</dbReference>
<dbReference type="Gene3D" id="3.50.50.60">
    <property type="entry name" value="FAD/NAD(P)-binding domain"/>
    <property type="match status" value="2"/>
</dbReference>
<feature type="domain" description="FAD dependent oxidoreductase" evidence="3">
    <location>
        <begin position="19"/>
        <end position="411"/>
    </location>
</feature>
<dbReference type="STRING" id="108015.GA0061099_1010256"/>
<dbReference type="PANTHER" id="PTHR13847:SF280">
    <property type="entry name" value="D-AMINO ACID DEHYDROGENASE"/>
    <property type="match status" value="1"/>
</dbReference>
<dbReference type="GO" id="GO:0005886">
    <property type="term" value="C:plasma membrane"/>
    <property type="evidence" value="ECO:0007669"/>
    <property type="project" value="TreeGrafter"/>
</dbReference>
<evidence type="ECO:0000313" key="4">
    <source>
        <dbReference type="EMBL" id="KRP99880.1"/>
    </source>
</evidence>
<name>A0A0R3CQ32_9BRAD</name>
<evidence type="ECO:0000259" key="3">
    <source>
        <dbReference type="Pfam" id="PF01266"/>
    </source>
</evidence>
<dbReference type="GO" id="GO:0055130">
    <property type="term" value="P:D-alanine catabolic process"/>
    <property type="evidence" value="ECO:0007669"/>
    <property type="project" value="TreeGrafter"/>
</dbReference>
<dbReference type="OrthoDB" id="9815989at2"/>
<dbReference type="EMBL" id="LJYF01000009">
    <property type="protein sequence ID" value="KRP99880.1"/>
    <property type="molecule type" value="Genomic_DNA"/>
</dbReference>
<keyword evidence="2" id="KW-0560">Oxidoreductase</keyword>
<evidence type="ECO:0000256" key="2">
    <source>
        <dbReference type="ARBA" id="ARBA00023002"/>
    </source>
</evidence>